<dbReference type="GO" id="GO:0005634">
    <property type="term" value="C:nucleus"/>
    <property type="evidence" value="ECO:0007669"/>
    <property type="project" value="TreeGrafter"/>
</dbReference>
<dbReference type="PANTHER" id="PTHR45640">
    <property type="entry name" value="HEAT SHOCK PROTEIN HSP-12.2-RELATED"/>
    <property type="match status" value="1"/>
</dbReference>
<dbReference type="PROSITE" id="PS01031">
    <property type="entry name" value="SHSP"/>
    <property type="match status" value="1"/>
</dbReference>
<feature type="compositionally biased region" description="Low complexity" evidence="3">
    <location>
        <begin position="52"/>
        <end position="65"/>
    </location>
</feature>
<keyword evidence="5" id="KW-0346">Stress response</keyword>
<dbReference type="AlphaFoldDB" id="C1C116"/>
<dbReference type="GO" id="GO:0005737">
    <property type="term" value="C:cytoplasm"/>
    <property type="evidence" value="ECO:0007669"/>
    <property type="project" value="TreeGrafter"/>
</dbReference>
<dbReference type="Gene3D" id="2.60.40.790">
    <property type="match status" value="1"/>
</dbReference>
<feature type="region of interest" description="Disordered" evidence="3">
    <location>
        <begin position="1"/>
        <end position="25"/>
    </location>
</feature>
<organism evidence="5">
    <name type="scientific">Caligus clemensi</name>
    <name type="common">Sea louse</name>
    <dbReference type="NCBI Taxonomy" id="344056"/>
    <lineage>
        <taxon>Eukaryota</taxon>
        <taxon>Metazoa</taxon>
        <taxon>Ecdysozoa</taxon>
        <taxon>Arthropoda</taxon>
        <taxon>Crustacea</taxon>
        <taxon>Multicrustacea</taxon>
        <taxon>Hexanauplia</taxon>
        <taxon>Copepoda</taxon>
        <taxon>Siphonostomatoida</taxon>
        <taxon>Caligidae</taxon>
        <taxon>Caligus</taxon>
    </lineage>
</organism>
<comment type="similarity">
    <text evidence="1 2">Belongs to the small heat shock protein (HSP20) family.</text>
</comment>
<dbReference type="EMBL" id="BT080545">
    <property type="protein sequence ID" value="ACO14969.1"/>
    <property type="molecule type" value="mRNA"/>
</dbReference>
<dbReference type="GO" id="GO:0009408">
    <property type="term" value="P:response to heat"/>
    <property type="evidence" value="ECO:0007669"/>
    <property type="project" value="TreeGrafter"/>
</dbReference>
<feature type="region of interest" description="Disordered" evidence="3">
    <location>
        <begin position="50"/>
        <end position="113"/>
    </location>
</feature>
<dbReference type="PRINTS" id="PR00299">
    <property type="entry name" value="ACRYSTALLIN"/>
</dbReference>
<accession>C1C116</accession>
<dbReference type="PANTHER" id="PTHR45640:SF26">
    <property type="entry name" value="RE23625P"/>
    <property type="match status" value="1"/>
</dbReference>
<evidence type="ECO:0000256" key="3">
    <source>
        <dbReference type="SAM" id="MobiDB-lite"/>
    </source>
</evidence>
<name>C1C116_CALCM</name>
<dbReference type="CDD" id="cd06526">
    <property type="entry name" value="metazoan_ACD"/>
    <property type="match status" value="1"/>
</dbReference>
<protein>
    <submittedName>
        <fullName evidence="5">Heat shock protein beta-1</fullName>
    </submittedName>
</protein>
<reference evidence="5" key="1">
    <citation type="submission" date="2009-03" db="EMBL/GenBank/DDBJ databases">
        <title>Caligus clemensi ESTs and full-length cDNAs.</title>
        <authorList>
            <person name="Yasuike M."/>
            <person name="von Schalburg K."/>
            <person name="Cooper G."/>
            <person name="Leong J."/>
            <person name="Jones S.R.M."/>
            <person name="Koop B.F."/>
        </authorList>
    </citation>
    <scope>NUCLEOTIDE SEQUENCE</scope>
    <source>
        <tissue evidence="5">Whole</tissue>
    </source>
</reference>
<gene>
    <name evidence="5" type="primary">HSPB1</name>
</gene>
<evidence type="ECO:0000256" key="2">
    <source>
        <dbReference type="RuleBase" id="RU003616"/>
    </source>
</evidence>
<evidence type="ECO:0000259" key="4">
    <source>
        <dbReference type="PROSITE" id="PS01031"/>
    </source>
</evidence>
<proteinExistence type="evidence at transcript level"/>
<dbReference type="InterPro" id="IPR002068">
    <property type="entry name" value="A-crystallin/Hsp20_dom"/>
</dbReference>
<evidence type="ECO:0000313" key="5">
    <source>
        <dbReference type="EMBL" id="ACO14969.1"/>
    </source>
</evidence>
<dbReference type="InterPro" id="IPR008978">
    <property type="entry name" value="HSP20-like_chaperone"/>
</dbReference>
<dbReference type="GO" id="GO:0042026">
    <property type="term" value="P:protein refolding"/>
    <property type="evidence" value="ECO:0007669"/>
    <property type="project" value="TreeGrafter"/>
</dbReference>
<dbReference type="GO" id="GO:0051082">
    <property type="term" value="F:unfolded protein binding"/>
    <property type="evidence" value="ECO:0007669"/>
    <property type="project" value="TreeGrafter"/>
</dbReference>
<evidence type="ECO:0000256" key="1">
    <source>
        <dbReference type="PROSITE-ProRule" id="PRU00285"/>
    </source>
</evidence>
<dbReference type="SUPFAM" id="SSF49764">
    <property type="entry name" value="HSP20-like chaperones"/>
    <property type="match status" value="1"/>
</dbReference>
<dbReference type="InterPro" id="IPR001436">
    <property type="entry name" value="Alpha-crystallin/sHSP_animal"/>
</dbReference>
<feature type="domain" description="SHSP" evidence="4">
    <location>
        <begin position="92"/>
        <end position="194"/>
    </location>
</feature>
<dbReference type="Pfam" id="PF00011">
    <property type="entry name" value="HSP20"/>
    <property type="match status" value="1"/>
</dbReference>
<sequence>MSRDTKVPIKVGGLSAEDSNFGGMKDKFDEEMKRMEEVMDKFRGDMLDKESNFFSSSTSSSSNTNGNDMLRGSGLGTHSNWISGLDDSPSGQSGGEVKEGGGKSSSGNQKELKLRFDVSSYLPEEIMVKTIDNKLMVHAEHEEKAGGKTSFRQYNREFLLPEGTDPELIKSSPSKDGILTVEAPLFQPAIESNK</sequence>